<dbReference type="AlphaFoldDB" id="A0AAW9SNF2"/>
<dbReference type="SUPFAM" id="SSF48452">
    <property type="entry name" value="TPR-like"/>
    <property type="match status" value="2"/>
</dbReference>
<evidence type="ECO:0000313" key="2">
    <source>
        <dbReference type="EMBL" id="MEO3716595.1"/>
    </source>
</evidence>
<reference evidence="2" key="1">
    <citation type="submission" date="2023-05" db="EMBL/GenBank/DDBJ databases">
        <authorList>
            <person name="Du J."/>
        </authorList>
    </citation>
    <scope>NUCLEOTIDE SEQUENCE</scope>
    <source>
        <strain evidence="2">UMB1064</strain>
    </source>
</reference>
<dbReference type="RefSeq" id="WP_284825500.1">
    <property type="nucleotide sequence ID" value="NZ_JASOOY020000011.1"/>
</dbReference>
<protein>
    <recommendedName>
        <fullName evidence="4">Tetratricopeptide repeat protein</fullName>
    </recommendedName>
</protein>
<sequence>MHLPDATGEDSPMVWWEEENSESEIQVGDWDAGIAADHVSVNSENASATENSSDPLDFPPLPNPLKALPDSLPELLAISRKAGATLDHVTSWRAVTKFAHTHWLADAPTNSPDVIGEFHALRHAVADQLELVEEAAAARAEWLRWATEANIRPAILHARSYGAFAEAEAFIDANPGDAITGRRPEDSEIPELISLAKDIVATTPQPGEAYYYLVSAAVAGAAASLARRAEIAGQLSEWSARWAPKRSSFDDRKLLEAQLAHSRGELRRAARIAASVAAAPQSEPVTTTIEARQFLAFLSLEAGEEAEAIRQLRPIVQAGLDAGLTVAVLRSVRLLCALLNAHGDFAESAEFARRALASAEGMPVNPITMDIQLVLARSLLDADEVYEALRFAEPVAHWSAFTADEERTDAAFSIASTAAGLGNNPRQAAKLLIEHGEHLERNGDTKGAAKAYRQAARSIIHVIDLVISEEGSEFTGEIVSEDASAAIDHTLNEAEDLLLRSQKLISDDWSLADWHDDAAYVFYSAGRDTLAINHVEAAAKGYLQSGDGEEAARALLAGVRYRLDAGDSDGAAAYARRVEELLPRDVWEGHPVLDALDVIIIQSLDDEY</sequence>
<organism evidence="2 3">
    <name type="scientific">Corynebacterium amycolatum</name>
    <dbReference type="NCBI Taxonomy" id="43765"/>
    <lineage>
        <taxon>Bacteria</taxon>
        <taxon>Bacillati</taxon>
        <taxon>Actinomycetota</taxon>
        <taxon>Actinomycetes</taxon>
        <taxon>Mycobacteriales</taxon>
        <taxon>Corynebacteriaceae</taxon>
        <taxon>Corynebacterium</taxon>
    </lineage>
</organism>
<evidence type="ECO:0008006" key="4">
    <source>
        <dbReference type="Google" id="ProtNLM"/>
    </source>
</evidence>
<dbReference type="EMBL" id="JASOOY020000011">
    <property type="protein sequence ID" value="MEO3716595.1"/>
    <property type="molecule type" value="Genomic_DNA"/>
</dbReference>
<gene>
    <name evidence="2" type="ORF">QP460_003175</name>
</gene>
<evidence type="ECO:0000256" key="1">
    <source>
        <dbReference type="SAM" id="MobiDB-lite"/>
    </source>
</evidence>
<name>A0AAW9SNF2_CORAY</name>
<feature type="region of interest" description="Disordered" evidence="1">
    <location>
        <begin position="1"/>
        <end position="23"/>
    </location>
</feature>
<reference evidence="2" key="2">
    <citation type="submission" date="2024-05" db="EMBL/GenBank/DDBJ databases">
        <authorList>
            <person name="Wolfe A."/>
        </authorList>
    </citation>
    <scope>NUCLEOTIDE SEQUENCE</scope>
    <source>
        <strain evidence="2">UMB1064</strain>
    </source>
</reference>
<comment type="caution">
    <text evidence="2">The sequence shown here is derived from an EMBL/GenBank/DDBJ whole genome shotgun (WGS) entry which is preliminary data.</text>
</comment>
<evidence type="ECO:0000313" key="3">
    <source>
        <dbReference type="Proteomes" id="UP001223646"/>
    </source>
</evidence>
<dbReference type="InterPro" id="IPR011990">
    <property type="entry name" value="TPR-like_helical_dom_sf"/>
</dbReference>
<dbReference type="Proteomes" id="UP001223646">
    <property type="component" value="Unassembled WGS sequence"/>
</dbReference>
<accession>A0AAW9SNF2</accession>
<proteinExistence type="predicted"/>